<evidence type="ECO:0000256" key="1">
    <source>
        <dbReference type="SAM" id="MobiDB-lite"/>
    </source>
</evidence>
<keyword evidence="4" id="KW-1185">Reference proteome</keyword>
<evidence type="ECO:0000313" key="4">
    <source>
        <dbReference type="Proteomes" id="UP000295388"/>
    </source>
</evidence>
<dbReference type="InterPro" id="IPR036388">
    <property type="entry name" value="WH-like_DNA-bd_sf"/>
</dbReference>
<dbReference type="SMART" id="SM00347">
    <property type="entry name" value="HTH_MARR"/>
    <property type="match status" value="1"/>
</dbReference>
<dbReference type="PANTHER" id="PTHR33164:SF99">
    <property type="entry name" value="MARR FAMILY REGULATORY PROTEIN"/>
    <property type="match status" value="1"/>
</dbReference>
<dbReference type="InterPro" id="IPR036390">
    <property type="entry name" value="WH_DNA-bd_sf"/>
</dbReference>
<feature type="domain" description="HTH marR-type" evidence="2">
    <location>
        <begin position="36"/>
        <end position="173"/>
    </location>
</feature>
<evidence type="ECO:0000313" key="3">
    <source>
        <dbReference type="EMBL" id="TDO25975.1"/>
    </source>
</evidence>
<dbReference type="OrthoDB" id="8635520at2"/>
<dbReference type="Gene3D" id="1.10.10.10">
    <property type="entry name" value="Winged helix-like DNA-binding domain superfamily/Winged helix DNA-binding domain"/>
    <property type="match status" value="1"/>
</dbReference>
<dbReference type="PRINTS" id="PR00598">
    <property type="entry name" value="HTHMARR"/>
</dbReference>
<dbReference type="Pfam" id="PF12802">
    <property type="entry name" value="MarR_2"/>
    <property type="match status" value="1"/>
</dbReference>
<reference evidence="3 4" key="1">
    <citation type="submission" date="2019-03" db="EMBL/GenBank/DDBJ databases">
        <title>Genomic Encyclopedia of Type Strains, Phase III (KMG-III): the genomes of soil and plant-associated and newly described type strains.</title>
        <authorList>
            <person name="Whitman W."/>
        </authorList>
    </citation>
    <scope>NUCLEOTIDE SEQUENCE [LARGE SCALE GENOMIC DNA]</scope>
    <source>
        <strain evidence="3 4">VKM Ac-2527</strain>
    </source>
</reference>
<dbReference type="PANTHER" id="PTHR33164">
    <property type="entry name" value="TRANSCRIPTIONAL REGULATOR, MARR FAMILY"/>
    <property type="match status" value="1"/>
</dbReference>
<dbReference type="AlphaFoldDB" id="A0A4R6IVR0"/>
<feature type="region of interest" description="Disordered" evidence="1">
    <location>
        <begin position="1"/>
        <end position="21"/>
    </location>
</feature>
<protein>
    <submittedName>
        <fullName evidence="3">DNA-binding MarR family transcriptional regulator</fullName>
    </submittedName>
</protein>
<organism evidence="3 4">
    <name type="scientific">Kribbella caucasensis</name>
    <dbReference type="NCBI Taxonomy" id="2512215"/>
    <lineage>
        <taxon>Bacteria</taxon>
        <taxon>Bacillati</taxon>
        <taxon>Actinomycetota</taxon>
        <taxon>Actinomycetes</taxon>
        <taxon>Propionibacteriales</taxon>
        <taxon>Kribbellaceae</taxon>
        <taxon>Kribbella</taxon>
    </lineage>
</organism>
<dbReference type="EMBL" id="SNWQ01000078">
    <property type="protein sequence ID" value="TDO25975.1"/>
    <property type="molecule type" value="Genomic_DNA"/>
</dbReference>
<dbReference type="InterPro" id="IPR039422">
    <property type="entry name" value="MarR/SlyA-like"/>
</dbReference>
<dbReference type="SUPFAM" id="SSF46785">
    <property type="entry name" value="Winged helix' DNA-binding domain"/>
    <property type="match status" value="1"/>
</dbReference>
<accession>A0A4R6IVR0</accession>
<name>A0A4R6IVR0_9ACTN</name>
<dbReference type="GO" id="GO:0003700">
    <property type="term" value="F:DNA-binding transcription factor activity"/>
    <property type="evidence" value="ECO:0007669"/>
    <property type="project" value="InterPro"/>
</dbReference>
<sequence>MYDGGMTAKNDRTGGDERGTAFRINRNSVRSLSPTYADAFLGLVRAGEQLERTLDSELRRAHGIGLRGFEVLLHLGVFSPDGRLPLTQLTVQAPLSQSRMSRLVAELERDGLVSRETDERDTRAVKVAITEEGLGLLRAAQDTHYDGLERHLFSRLTRDDIAQLAKVTRKLLRRVDDEGAGSRGA</sequence>
<feature type="compositionally biased region" description="Basic and acidic residues" evidence="1">
    <location>
        <begin position="9"/>
        <end position="20"/>
    </location>
</feature>
<dbReference type="GO" id="GO:0006950">
    <property type="term" value="P:response to stress"/>
    <property type="evidence" value="ECO:0007669"/>
    <property type="project" value="TreeGrafter"/>
</dbReference>
<dbReference type="PROSITE" id="PS50995">
    <property type="entry name" value="HTH_MARR_2"/>
    <property type="match status" value="1"/>
</dbReference>
<dbReference type="Proteomes" id="UP000295388">
    <property type="component" value="Unassembled WGS sequence"/>
</dbReference>
<proteinExistence type="predicted"/>
<comment type="caution">
    <text evidence="3">The sequence shown here is derived from an EMBL/GenBank/DDBJ whole genome shotgun (WGS) entry which is preliminary data.</text>
</comment>
<dbReference type="InterPro" id="IPR000835">
    <property type="entry name" value="HTH_MarR-typ"/>
</dbReference>
<gene>
    <name evidence="3" type="ORF">EV643_1781</name>
</gene>
<keyword evidence="3" id="KW-0238">DNA-binding</keyword>
<dbReference type="GO" id="GO:0003677">
    <property type="term" value="F:DNA binding"/>
    <property type="evidence" value="ECO:0007669"/>
    <property type="project" value="UniProtKB-KW"/>
</dbReference>
<evidence type="ECO:0000259" key="2">
    <source>
        <dbReference type="PROSITE" id="PS50995"/>
    </source>
</evidence>